<feature type="transmembrane region" description="Helical" evidence="13">
    <location>
        <begin position="491"/>
        <end position="515"/>
    </location>
</feature>
<evidence type="ECO:0000256" key="4">
    <source>
        <dbReference type="ARBA" id="ARBA00022568"/>
    </source>
</evidence>
<dbReference type="PROSITE" id="PS50088">
    <property type="entry name" value="ANK_REPEAT"/>
    <property type="match status" value="2"/>
</dbReference>
<keyword evidence="3" id="KW-1003">Cell membrane</keyword>
<evidence type="ECO:0000256" key="8">
    <source>
        <dbReference type="ARBA" id="ARBA00022989"/>
    </source>
</evidence>
<evidence type="ECO:0000256" key="7">
    <source>
        <dbReference type="ARBA" id="ARBA00022837"/>
    </source>
</evidence>
<evidence type="ECO:0000256" key="11">
    <source>
        <dbReference type="ARBA" id="ARBA00023303"/>
    </source>
</evidence>
<evidence type="ECO:0000259" key="14">
    <source>
        <dbReference type="Pfam" id="PF00520"/>
    </source>
</evidence>
<keyword evidence="10 13" id="KW-0472">Membrane</keyword>
<keyword evidence="6" id="KW-0677">Repeat</keyword>
<sequence length="689" mass="76383">MSTPDARESRRSRAEIVARVRALYVARTVVFLFALTSVARATARLERRLRFPLDAASALAWTFVLELALGVVAWWVASGKISKALEDAEDAAASARERNVEKQTTHAQDAGGLWLATKNGDVDGVMSIVTSNPETLRERGPVGETPTHLMILYGGASSLDASKQLMAAKYVGERHPWTLNDVYVGEEYNGESTLHIAVVNENIELVRWLLLYTPDVKTLLEARAIGKFFAKGSPCYYGEFALSFASSTGQCDLIDVLLRAGADPAAQDSHGNTCLHMAVMHNQPEAYDKLCSWWVEQANEASKYDLERMLNADGLTPLLFAARSGFRDMFEFLIERSCVTEWSYGPVTCKRMPLYEVDTSNGSKSALKEIVDNDHEDLLELPLIRELIQRKWDVYIGKLYISSVWQAVSFVLAMTFVHIMPHKEVVKGELEGFGLTVAHTMKTAILGVCVFRLWSECCGVRRDVWSGQSAVSTMFCATYIVSVVARFHNDVVADALLASSFLLAWFYVGCLFMGFQSIGHFVVMIHEIIINDVLKFGLILAMFLIAFSTAIYIVLRPPTERSFEDFAGQLLSSFTWLADGGFQEDVAEGAERGKPLAVLLLASFTIIGSIVLLNLLVAMMGDTYSNVSQNAVVKWRLQRAKIALTLERAIPPGRRDRLDRGVWIDVARARFLQVQLVNGLTAIQSGAEA</sequence>
<dbReference type="InterPro" id="IPR002110">
    <property type="entry name" value="Ankyrin_rpt"/>
</dbReference>
<dbReference type="GeneID" id="9834543"/>
<dbReference type="GO" id="GO:0098703">
    <property type="term" value="P:calcium ion import across plasma membrane"/>
    <property type="evidence" value="ECO:0007669"/>
    <property type="project" value="TreeGrafter"/>
</dbReference>
<feature type="domain" description="Ion transport" evidence="14">
    <location>
        <begin position="408"/>
        <end position="630"/>
    </location>
</feature>
<evidence type="ECO:0000256" key="5">
    <source>
        <dbReference type="ARBA" id="ARBA00022692"/>
    </source>
</evidence>
<organism evidence="15 16">
    <name type="scientific">Ostreococcus tauri</name>
    <name type="common">Marine green alga</name>
    <dbReference type="NCBI Taxonomy" id="70448"/>
    <lineage>
        <taxon>Eukaryota</taxon>
        <taxon>Viridiplantae</taxon>
        <taxon>Chlorophyta</taxon>
        <taxon>Mamiellophyceae</taxon>
        <taxon>Mamiellales</taxon>
        <taxon>Bathycoccaceae</taxon>
        <taxon>Ostreococcus</taxon>
    </lineage>
</organism>
<dbReference type="Gene3D" id="1.10.287.70">
    <property type="match status" value="1"/>
</dbReference>
<dbReference type="Pfam" id="PF00520">
    <property type="entry name" value="Ion_trans"/>
    <property type="match status" value="1"/>
</dbReference>
<feature type="transmembrane region" description="Helical" evidence="13">
    <location>
        <begin position="536"/>
        <end position="555"/>
    </location>
</feature>
<protein>
    <submittedName>
        <fullName evidence="15">Ankyrin repeat</fullName>
    </submittedName>
</protein>
<dbReference type="Proteomes" id="UP000009170">
    <property type="component" value="Unassembled WGS sequence"/>
</dbReference>
<evidence type="ECO:0000256" key="12">
    <source>
        <dbReference type="PROSITE-ProRule" id="PRU00023"/>
    </source>
</evidence>
<keyword evidence="12" id="KW-0040">ANK repeat</keyword>
<evidence type="ECO:0000256" key="9">
    <source>
        <dbReference type="ARBA" id="ARBA00023065"/>
    </source>
</evidence>
<feature type="transmembrane region" description="Helical" evidence="13">
    <location>
        <begin position="432"/>
        <end position="453"/>
    </location>
</feature>
<evidence type="ECO:0000256" key="6">
    <source>
        <dbReference type="ARBA" id="ARBA00022737"/>
    </source>
</evidence>
<dbReference type="SUPFAM" id="SSF48403">
    <property type="entry name" value="Ankyrin repeat"/>
    <property type="match status" value="1"/>
</dbReference>
<keyword evidence="11" id="KW-0407">Ion channel</keyword>
<dbReference type="PROSITE" id="PS50297">
    <property type="entry name" value="ANK_REP_REGION"/>
    <property type="match status" value="2"/>
</dbReference>
<evidence type="ECO:0000313" key="15">
    <source>
        <dbReference type="EMBL" id="CEF98137.1"/>
    </source>
</evidence>
<dbReference type="InParanoid" id="A0A090M636"/>
<proteinExistence type="predicted"/>
<dbReference type="InterPro" id="IPR005821">
    <property type="entry name" value="Ion_trans_dom"/>
</dbReference>
<feature type="repeat" description="ANK" evidence="12">
    <location>
        <begin position="237"/>
        <end position="269"/>
    </location>
</feature>
<dbReference type="EMBL" id="CAID01000005">
    <property type="protein sequence ID" value="CEF98137.1"/>
    <property type="molecule type" value="Genomic_DNA"/>
</dbReference>
<accession>A0A090M636</accession>
<keyword evidence="5 13" id="KW-0812">Transmembrane</keyword>
<evidence type="ECO:0000256" key="10">
    <source>
        <dbReference type="ARBA" id="ARBA00023136"/>
    </source>
</evidence>
<dbReference type="InterPro" id="IPR036770">
    <property type="entry name" value="Ankyrin_rpt-contain_sf"/>
</dbReference>
<feature type="repeat" description="ANK" evidence="12">
    <location>
        <begin position="189"/>
        <end position="221"/>
    </location>
</feature>
<dbReference type="InterPro" id="IPR024862">
    <property type="entry name" value="TRPV"/>
</dbReference>
<dbReference type="RefSeq" id="XP_022839101.1">
    <property type="nucleotide sequence ID" value="XM_022984362.1"/>
</dbReference>
<reference evidence="15 16" key="2">
    <citation type="journal article" date="2014" name="BMC Genomics">
        <title>An improved genome of the model marine alga Ostreococcus tauri unfolds by assessing Illumina de novo assemblies.</title>
        <authorList>
            <person name="Blanc-Mathieu R."/>
            <person name="Verhelst B."/>
            <person name="Derelle E."/>
            <person name="Rombauts S."/>
            <person name="Bouget F.Y."/>
            <person name="Carre I."/>
            <person name="Chateau A."/>
            <person name="Eyre-Walker A."/>
            <person name="Grimsley N."/>
            <person name="Moreau H."/>
            <person name="Piegu B."/>
            <person name="Rivals E."/>
            <person name="Schackwitz W."/>
            <person name="Van de Peer Y."/>
            <person name="Piganeau G."/>
        </authorList>
    </citation>
    <scope>NUCLEOTIDE SEQUENCE [LARGE SCALE GENOMIC DNA]</scope>
    <source>
        <strain evidence="16">OTTH 0595 / CCAP 157/2 / RCC745</strain>
    </source>
</reference>
<evidence type="ECO:0000256" key="2">
    <source>
        <dbReference type="ARBA" id="ARBA00022448"/>
    </source>
</evidence>
<keyword evidence="9" id="KW-0406">Ion transport</keyword>
<reference evidence="16" key="1">
    <citation type="journal article" date="2006" name="Proc. Natl. Acad. Sci. U.S.A.">
        <title>Genome analysis of the smallest free-living eukaryote Ostreococcus tauri unveils many unique features.</title>
        <authorList>
            <person name="Derelle E."/>
            <person name="Ferraz C."/>
            <person name="Rombauts S."/>
            <person name="Rouze P."/>
            <person name="Worden A.Z."/>
            <person name="Robbens S."/>
            <person name="Partensky F."/>
            <person name="Degroeve S."/>
            <person name="Echeynie S."/>
            <person name="Cooke R."/>
            <person name="Saeys Y."/>
            <person name="Wuyts J."/>
            <person name="Jabbari K."/>
            <person name="Bowler C."/>
            <person name="Panaud O."/>
            <person name="Piegu B."/>
            <person name="Ball S.G."/>
            <person name="Ral J.-P."/>
            <person name="Bouget F.-Y."/>
            <person name="Piganeau G."/>
            <person name="De Baets B."/>
            <person name="Picard A."/>
            <person name="Delseny M."/>
            <person name="Demaille J."/>
            <person name="Van de Peer Y."/>
            <person name="Moreau H."/>
        </authorList>
    </citation>
    <scope>NUCLEOTIDE SEQUENCE [LARGE SCALE GENOMIC DNA]</scope>
    <source>
        <strain evidence="16">OTTH 0595 / CCAP 157/2 / RCC745</strain>
    </source>
</reference>
<feature type="transmembrane region" description="Helical" evidence="13">
    <location>
        <begin position="21"/>
        <end position="43"/>
    </location>
</feature>
<feature type="transmembrane region" description="Helical" evidence="13">
    <location>
        <begin position="55"/>
        <end position="77"/>
    </location>
</feature>
<keyword evidence="16" id="KW-1185">Reference proteome</keyword>
<evidence type="ECO:0000256" key="1">
    <source>
        <dbReference type="ARBA" id="ARBA00004651"/>
    </source>
</evidence>
<comment type="caution">
    <text evidence="15">The sequence shown here is derived from an EMBL/GenBank/DDBJ whole genome shotgun (WGS) entry which is preliminary data.</text>
</comment>
<name>A0A090M636_OSTTA</name>
<gene>
    <name evidence="15" type="ORF">OT_ostta05g04450</name>
</gene>
<dbReference type="GO" id="GO:0005886">
    <property type="term" value="C:plasma membrane"/>
    <property type="evidence" value="ECO:0007669"/>
    <property type="project" value="UniProtKB-SubCell"/>
</dbReference>
<dbReference type="AlphaFoldDB" id="A0A090M636"/>
<keyword evidence="8 13" id="KW-1133">Transmembrane helix</keyword>
<dbReference type="GO" id="GO:0005262">
    <property type="term" value="F:calcium channel activity"/>
    <property type="evidence" value="ECO:0007669"/>
    <property type="project" value="TreeGrafter"/>
</dbReference>
<keyword evidence="4" id="KW-0109">Calcium transport</keyword>
<evidence type="ECO:0000313" key="16">
    <source>
        <dbReference type="Proteomes" id="UP000009170"/>
    </source>
</evidence>
<feature type="transmembrane region" description="Helical" evidence="13">
    <location>
        <begin position="465"/>
        <end position="485"/>
    </location>
</feature>
<dbReference type="KEGG" id="ota:OT_ostta05g04450"/>
<dbReference type="SMART" id="SM00248">
    <property type="entry name" value="ANK"/>
    <property type="match status" value="4"/>
</dbReference>
<evidence type="ECO:0000256" key="3">
    <source>
        <dbReference type="ARBA" id="ARBA00022475"/>
    </source>
</evidence>
<dbReference type="PANTHER" id="PTHR10582:SF2">
    <property type="entry name" value="INACTIVE"/>
    <property type="match status" value="1"/>
</dbReference>
<feature type="transmembrane region" description="Helical" evidence="13">
    <location>
        <begin position="596"/>
        <end position="617"/>
    </location>
</feature>
<dbReference type="PANTHER" id="PTHR10582">
    <property type="entry name" value="TRANSIENT RECEPTOR POTENTIAL ION CHANNEL PROTEIN"/>
    <property type="match status" value="1"/>
</dbReference>
<feature type="transmembrane region" description="Helical" evidence="13">
    <location>
        <begin position="399"/>
        <end position="420"/>
    </location>
</feature>
<dbReference type="Gene3D" id="1.25.40.20">
    <property type="entry name" value="Ankyrin repeat-containing domain"/>
    <property type="match status" value="1"/>
</dbReference>
<dbReference type="Pfam" id="PF12796">
    <property type="entry name" value="Ank_2"/>
    <property type="match status" value="1"/>
</dbReference>
<evidence type="ECO:0000256" key="13">
    <source>
        <dbReference type="SAM" id="Phobius"/>
    </source>
</evidence>
<keyword evidence="2" id="KW-0813">Transport</keyword>
<keyword evidence="7" id="KW-0106">Calcium</keyword>
<comment type="subcellular location">
    <subcellularLocation>
        <location evidence="1">Cell membrane</location>
        <topology evidence="1">Multi-pass membrane protein</topology>
    </subcellularLocation>
</comment>
<dbReference type="OrthoDB" id="7729168at2759"/>